<dbReference type="Pfam" id="PF02219">
    <property type="entry name" value="MTHFR"/>
    <property type="match status" value="1"/>
</dbReference>
<accession>A0ABV6YKS0</accession>
<evidence type="ECO:0000256" key="1">
    <source>
        <dbReference type="ARBA" id="ARBA00001974"/>
    </source>
</evidence>
<evidence type="ECO:0000313" key="10">
    <source>
        <dbReference type="Proteomes" id="UP001593833"/>
    </source>
</evidence>
<comment type="catalytic activity">
    <reaction evidence="7">
        <text>(6S)-5-methyl-5,6,7,8-tetrahydrofolate + NAD(+) = (6R)-5,10-methylene-5,6,7,8-tetrahydrofolate + NADH + H(+)</text>
        <dbReference type="Rhea" id="RHEA:19821"/>
        <dbReference type="ChEBI" id="CHEBI:15378"/>
        <dbReference type="ChEBI" id="CHEBI:15636"/>
        <dbReference type="ChEBI" id="CHEBI:18608"/>
        <dbReference type="ChEBI" id="CHEBI:57540"/>
        <dbReference type="ChEBI" id="CHEBI:57945"/>
        <dbReference type="EC" id="1.5.1.54"/>
    </reaction>
    <physiologicalReaction direction="right-to-left" evidence="7">
        <dbReference type="Rhea" id="RHEA:19823"/>
    </physiologicalReaction>
</comment>
<dbReference type="InterPro" id="IPR003171">
    <property type="entry name" value="Mehydrof_redctse-like"/>
</dbReference>
<dbReference type="EMBL" id="JBHPKH010000051">
    <property type="protein sequence ID" value="MFC1572920.1"/>
    <property type="molecule type" value="Genomic_DNA"/>
</dbReference>
<dbReference type="PANTHER" id="PTHR45754">
    <property type="entry name" value="METHYLENETETRAHYDROFOLATE REDUCTASE"/>
    <property type="match status" value="1"/>
</dbReference>
<dbReference type="InterPro" id="IPR029041">
    <property type="entry name" value="FAD-linked_oxidoreductase-like"/>
</dbReference>
<comment type="caution">
    <text evidence="9">The sequence shown here is derived from an EMBL/GenBank/DDBJ whole genome shotgun (WGS) entry which is preliminary data.</text>
</comment>
<evidence type="ECO:0000256" key="4">
    <source>
        <dbReference type="ARBA" id="ARBA00022630"/>
    </source>
</evidence>
<protein>
    <recommendedName>
        <fullName evidence="8">Methylenetetrahydrofolate reductase</fullName>
    </recommendedName>
</protein>
<evidence type="ECO:0000256" key="3">
    <source>
        <dbReference type="ARBA" id="ARBA00006743"/>
    </source>
</evidence>
<evidence type="ECO:0000256" key="5">
    <source>
        <dbReference type="ARBA" id="ARBA00022827"/>
    </source>
</evidence>
<dbReference type="PANTHER" id="PTHR45754:SF3">
    <property type="entry name" value="METHYLENETETRAHYDROFOLATE REDUCTASE (NADPH)"/>
    <property type="match status" value="1"/>
</dbReference>
<evidence type="ECO:0000256" key="7">
    <source>
        <dbReference type="ARBA" id="ARBA00048628"/>
    </source>
</evidence>
<comment type="similarity">
    <text evidence="3 8">Belongs to the methylenetetrahydrofolate reductase family.</text>
</comment>
<evidence type="ECO:0000313" key="9">
    <source>
        <dbReference type="EMBL" id="MFC1572920.1"/>
    </source>
</evidence>
<proteinExistence type="inferred from homology"/>
<dbReference type="SUPFAM" id="SSF51730">
    <property type="entry name" value="FAD-linked oxidoreductase"/>
    <property type="match status" value="1"/>
</dbReference>
<keyword evidence="10" id="KW-1185">Reference proteome</keyword>
<comment type="pathway">
    <text evidence="2 8">One-carbon metabolism; tetrahydrofolate interconversion.</text>
</comment>
<organism evidence="9 10">
    <name type="scientific">Eiseniibacteriota bacterium</name>
    <dbReference type="NCBI Taxonomy" id="2212470"/>
    <lineage>
        <taxon>Bacteria</taxon>
        <taxon>Candidatus Eiseniibacteriota</taxon>
    </lineage>
</organism>
<keyword evidence="4 8" id="KW-0285">Flavoprotein</keyword>
<evidence type="ECO:0000256" key="8">
    <source>
        <dbReference type="RuleBase" id="RU003862"/>
    </source>
</evidence>
<dbReference type="Proteomes" id="UP001593833">
    <property type="component" value="Unassembled WGS sequence"/>
</dbReference>
<reference evidence="9 10" key="1">
    <citation type="submission" date="2024-09" db="EMBL/GenBank/DDBJ databases">
        <authorList>
            <person name="D'Angelo T."/>
        </authorList>
    </citation>
    <scope>NUCLEOTIDE SEQUENCE [LARGE SCALE GENOMIC DNA]</scope>
    <source>
        <strain evidence="9">SAG AM-320-E07</strain>
    </source>
</reference>
<dbReference type="Gene3D" id="3.20.20.220">
    <property type="match status" value="1"/>
</dbReference>
<sequence>MRVADHLLRETGRPVISFEFSRPTDDKAASRLDKALGKLRALNPDYVSVTFGAGGSTRDGSLELVDKLKNEFGFEVVAYIAGVGMGTDQLVEVLDKFRSLGIQTVFTIRGDAPTWDDTYEPHPQALAHASDLIAFIKERYDFCLGTAGYPEGHKEAESKERDIECLKLKVHNGAEYIVAQYFYDNQYFFDFLDMCHAAQINVPIVPGIMPVYTVKLMESLARICGITITDEIHQGLAGLPPGDKKAVTDFGIRLAIRQCRGLLERGHNHLHFYTMNRANSVVSIIETLRGEGTL</sequence>
<keyword evidence="6 8" id="KW-0560">Oxidoreductase</keyword>
<dbReference type="CDD" id="cd00537">
    <property type="entry name" value="MTHFR"/>
    <property type="match status" value="1"/>
</dbReference>
<name>A0ABV6YKS0_UNCEI</name>
<comment type="cofactor">
    <cofactor evidence="1 8">
        <name>FAD</name>
        <dbReference type="ChEBI" id="CHEBI:57692"/>
    </cofactor>
</comment>
<keyword evidence="5 8" id="KW-0274">FAD</keyword>
<evidence type="ECO:0000256" key="6">
    <source>
        <dbReference type="ARBA" id="ARBA00023002"/>
    </source>
</evidence>
<evidence type="ECO:0000256" key="2">
    <source>
        <dbReference type="ARBA" id="ARBA00004777"/>
    </source>
</evidence>
<gene>
    <name evidence="9" type="ORF">ACFL6M_04900</name>
</gene>